<feature type="compositionally biased region" description="Low complexity" evidence="1">
    <location>
        <begin position="98"/>
        <end position="109"/>
    </location>
</feature>
<evidence type="ECO:0000256" key="2">
    <source>
        <dbReference type="SAM" id="SignalP"/>
    </source>
</evidence>
<feature type="chain" id="PRO_5018102313" evidence="2">
    <location>
        <begin position="21"/>
        <end position="191"/>
    </location>
</feature>
<dbReference type="Proteomes" id="UP000282460">
    <property type="component" value="Unassembled WGS sequence"/>
</dbReference>
<dbReference type="AlphaFoldDB" id="A0A3L7J2I5"/>
<evidence type="ECO:0000256" key="1">
    <source>
        <dbReference type="SAM" id="MobiDB-lite"/>
    </source>
</evidence>
<dbReference type="Pfam" id="PF13670">
    <property type="entry name" value="PepSY_2"/>
    <property type="match status" value="1"/>
</dbReference>
<name>A0A3L7J2I5_9MICO</name>
<dbReference type="EMBL" id="RCWJ01000002">
    <property type="protein sequence ID" value="RLQ84639.1"/>
    <property type="molecule type" value="Genomic_DNA"/>
</dbReference>
<keyword evidence="2" id="KW-0732">Signal</keyword>
<feature type="domain" description="PepSY" evidence="3">
    <location>
        <begin position="6"/>
        <end position="81"/>
    </location>
</feature>
<feature type="signal peptide" evidence="2">
    <location>
        <begin position="1"/>
        <end position="20"/>
    </location>
</feature>
<accession>A0A3L7J2I5</accession>
<proteinExistence type="predicted"/>
<dbReference type="Gene3D" id="3.30.505.20">
    <property type="match status" value="2"/>
</dbReference>
<keyword evidence="5" id="KW-1185">Reference proteome</keyword>
<comment type="caution">
    <text evidence="4">The sequence shown here is derived from an EMBL/GenBank/DDBJ whole genome shotgun (WGS) entry which is preliminary data.</text>
</comment>
<evidence type="ECO:0000313" key="4">
    <source>
        <dbReference type="EMBL" id="RLQ84639.1"/>
    </source>
</evidence>
<protein>
    <submittedName>
        <fullName evidence="4">PepSY domain-containing protein</fullName>
    </submittedName>
</protein>
<dbReference type="OrthoDB" id="3747754at2"/>
<reference evidence="4 5" key="1">
    <citation type="submission" date="2018-10" db="EMBL/GenBank/DDBJ databases">
        <authorList>
            <person name="Li J."/>
        </authorList>
    </citation>
    <scope>NUCLEOTIDE SEQUENCE [LARGE SCALE GENOMIC DNA]</scope>
    <source>
        <strain evidence="4 5">ZD1-4</strain>
    </source>
</reference>
<sequence>MIGSVLAAVLVLGGTGVAVAVTDPFDNDDTLTGSTLEKASQAALDEVGEGKVTDSEADDGGYEVEVTLDNGREVDVRLDEAFAVLAVDRDDNSGDDGSGNSNGSSGSDGQRADDSDDVPLTDEERSGAEAAALAAVAGTVTDIDRSDDVDHAFEVEVTRDDGTQADVELDESFGVVRIDEDGVNDDAAVQK</sequence>
<gene>
    <name evidence="4" type="ORF">D9V28_07600</name>
</gene>
<evidence type="ECO:0000313" key="5">
    <source>
        <dbReference type="Proteomes" id="UP000282460"/>
    </source>
</evidence>
<dbReference type="InterPro" id="IPR025711">
    <property type="entry name" value="PepSY"/>
</dbReference>
<evidence type="ECO:0000259" key="3">
    <source>
        <dbReference type="Pfam" id="PF13670"/>
    </source>
</evidence>
<organism evidence="4 5">
    <name type="scientific">Mycetocola zhadangensis</name>
    <dbReference type="NCBI Taxonomy" id="1164595"/>
    <lineage>
        <taxon>Bacteria</taxon>
        <taxon>Bacillati</taxon>
        <taxon>Actinomycetota</taxon>
        <taxon>Actinomycetes</taxon>
        <taxon>Micrococcales</taxon>
        <taxon>Microbacteriaceae</taxon>
        <taxon>Mycetocola</taxon>
    </lineage>
</organism>
<feature type="region of interest" description="Disordered" evidence="1">
    <location>
        <begin position="87"/>
        <end position="128"/>
    </location>
</feature>